<sequence>MTSTRGGIAALVAAFVGAGALIGCSAQTPAGPTDAPSGSPGGTATAAEQVTLRVVSLLPGSEQAAIDAFNAQVAEFEAANPGIDIVPEEYEWKATTFAAQLAGGTLPHVFEIPFTDGKTLIENKQIAELDAQFQTLPYASKFNESLLAAGKGPDGKVYAIPAKNVYGVGLHINRDLFTSAGLDPDKPPTTWTEVREAARKIAEANPGVAGYMQMTQNNTGGWQLVANTFAHGGRVQTLNADGTATSTLDNEGTKAALQMLKDMRWADNSMGSNFMFDWGSINQAFAAGQVGMFTSGSDVYTSMVQTNGLNPEMYGLGAMPQEGEDAGVLTGGTLVAMPASATDAEKDAAIKWIDFFYLAKLIDKDRAIADAKTLVANNQPVGTPVLPMFNRAQYEENQSWIKEFINLPLDQMKGYTSTMFDLNLVGEPSQKTQEIYALLDPVVQAVLTDKDADIDKLLADVNKQAQALLDAK</sequence>
<dbReference type="PANTHER" id="PTHR43649:SF16">
    <property type="entry name" value="SUGAR-BINDING LIPOPROTEIN"/>
    <property type="match status" value="1"/>
</dbReference>
<dbReference type="PANTHER" id="PTHR43649">
    <property type="entry name" value="ARABINOSE-BINDING PROTEIN-RELATED"/>
    <property type="match status" value="1"/>
</dbReference>
<reference evidence="1 2" key="1">
    <citation type="submission" date="2020-08" db="EMBL/GenBank/DDBJ databases">
        <title>Genome sequence of Tessaracoccus defluvii JCM 17540T.</title>
        <authorList>
            <person name="Hyun D.-W."/>
            <person name="Bae J.-W."/>
        </authorList>
    </citation>
    <scope>NUCLEOTIDE SEQUENCE [LARGE SCALE GENOMIC DNA]</scope>
    <source>
        <strain evidence="1 2">JCM 17540</strain>
    </source>
</reference>
<evidence type="ECO:0000313" key="2">
    <source>
        <dbReference type="Proteomes" id="UP000516117"/>
    </source>
</evidence>
<gene>
    <name evidence="1" type="ORF">H9L22_01875</name>
</gene>
<dbReference type="Proteomes" id="UP000516117">
    <property type="component" value="Chromosome"/>
</dbReference>
<dbReference type="EMBL" id="CP060789">
    <property type="protein sequence ID" value="QNP56257.1"/>
    <property type="molecule type" value="Genomic_DNA"/>
</dbReference>
<dbReference type="PROSITE" id="PS51257">
    <property type="entry name" value="PROKAR_LIPOPROTEIN"/>
    <property type="match status" value="1"/>
</dbReference>
<dbReference type="AlphaFoldDB" id="A0A7H0H6U1"/>
<dbReference type="Gene3D" id="3.40.190.10">
    <property type="entry name" value="Periplasmic binding protein-like II"/>
    <property type="match status" value="1"/>
</dbReference>
<dbReference type="InterPro" id="IPR006059">
    <property type="entry name" value="SBP"/>
</dbReference>
<dbReference type="Pfam" id="PF01547">
    <property type="entry name" value="SBP_bac_1"/>
    <property type="match status" value="1"/>
</dbReference>
<dbReference type="SUPFAM" id="SSF53850">
    <property type="entry name" value="Periplasmic binding protein-like II"/>
    <property type="match status" value="1"/>
</dbReference>
<evidence type="ECO:0000313" key="1">
    <source>
        <dbReference type="EMBL" id="QNP56257.1"/>
    </source>
</evidence>
<protein>
    <submittedName>
        <fullName evidence="1">Extracellular solute-binding protein</fullName>
    </submittedName>
</protein>
<keyword evidence="2" id="KW-1185">Reference proteome</keyword>
<dbReference type="InterPro" id="IPR050490">
    <property type="entry name" value="Bact_solute-bd_prot1"/>
</dbReference>
<name>A0A7H0H6U1_9ACTN</name>
<proteinExistence type="predicted"/>
<dbReference type="KEGG" id="tdf:H9L22_01875"/>
<accession>A0A7H0H6U1</accession>
<organism evidence="1 2">
    <name type="scientific">Tessaracoccus defluvii</name>
    <dbReference type="NCBI Taxonomy" id="1285901"/>
    <lineage>
        <taxon>Bacteria</taxon>
        <taxon>Bacillati</taxon>
        <taxon>Actinomycetota</taxon>
        <taxon>Actinomycetes</taxon>
        <taxon>Propionibacteriales</taxon>
        <taxon>Propionibacteriaceae</taxon>
        <taxon>Tessaracoccus</taxon>
    </lineage>
</organism>
<dbReference type="RefSeq" id="WP_187721369.1">
    <property type="nucleotide sequence ID" value="NZ_BAABBL010000001.1"/>
</dbReference>